<protein>
    <submittedName>
        <fullName evidence="2">Uncharacterized protein</fullName>
    </submittedName>
</protein>
<name>A0A7J8PL44_GOSRA</name>
<organism evidence="2 3">
    <name type="scientific">Gossypium raimondii</name>
    <name type="common">Peruvian cotton</name>
    <name type="synonym">Gossypium klotzschianum subsp. raimondii</name>
    <dbReference type="NCBI Taxonomy" id="29730"/>
    <lineage>
        <taxon>Eukaryota</taxon>
        <taxon>Viridiplantae</taxon>
        <taxon>Streptophyta</taxon>
        <taxon>Embryophyta</taxon>
        <taxon>Tracheophyta</taxon>
        <taxon>Spermatophyta</taxon>
        <taxon>Magnoliopsida</taxon>
        <taxon>eudicotyledons</taxon>
        <taxon>Gunneridae</taxon>
        <taxon>Pentapetalae</taxon>
        <taxon>rosids</taxon>
        <taxon>malvids</taxon>
        <taxon>Malvales</taxon>
        <taxon>Malvaceae</taxon>
        <taxon>Malvoideae</taxon>
        <taxon>Gossypium</taxon>
    </lineage>
</organism>
<feature type="transmembrane region" description="Helical" evidence="1">
    <location>
        <begin position="6"/>
        <end position="24"/>
    </location>
</feature>
<dbReference type="EMBL" id="JABEZZ010000007">
    <property type="protein sequence ID" value="MBA0589572.1"/>
    <property type="molecule type" value="Genomic_DNA"/>
</dbReference>
<sequence length="25" mass="2820">MAIASLLGWLVTFFFLISLLAIICY</sequence>
<evidence type="ECO:0000256" key="1">
    <source>
        <dbReference type="SAM" id="Phobius"/>
    </source>
</evidence>
<accession>A0A7J8PL44</accession>
<gene>
    <name evidence="2" type="ORF">Gorai_018312</name>
</gene>
<keyword evidence="1" id="KW-1133">Transmembrane helix</keyword>
<dbReference type="AlphaFoldDB" id="A0A7J8PL44"/>
<reference evidence="2 3" key="1">
    <citation type="journal article" date="2019" name="Genome Biol. Evol.">
        <title>Insights into the evolution of the New World diploid cottons (Gossypium, subgenus Houzingenia) based on genome sequencing.</title>
        <authorList>
            <person name="Grover C.E."/>
            <person name="Arick M.A. 2nd"/>
            <person name="Thrash A."/>
            <person name="Conover J.L."/>
            <person name="Sanders W.S."/>
            <person name="Peterson D.G."/>
            <person name="Frelichowski J.E."/>
            <person name="Scheffler J.A."/>
            <person name="Scheffler B.E."/>
            <person name="Wendel J.F."/>
        </authorList>
    </citation>
    <scope>NUCLEOTIDE SEQUENCE [LARGE SCALE GENOMIC DNA]</scope>
    <source>
        <strain evidence="2">8</strain>
        <tissue evidence="2">Leaf</tissue>
    </source>
</reference>
<evidence type="ECO:0000313" key="3">
    <source>
        <dbReference type="Proteomes" id="UP000593578"/>
    </source>
</evidence>
<keyword evidence="1" id="KW-0812">Transmembrane</keyword>
<keyword evidence="1" id="KW-0472">Membrane</keyword>
<comment type="caution">
    <text evidence="2">The sequence shown here is derived from an EMBL/GenBank/DDBJ whole genome shotgun (WGS) entry which is preliminary data.</text>
</comment>
<feature type="non-terminal residue" evidence="2">
    <location>
        <position position="25"/>
    </location>
</feature>
<dbReference type="Proteomes" id="UP000593578">
    <property type="component" value="Unassembled WGS sequence"/>
</dbReference>
<proteinExistence type="predicted"/>
<evidence type="ECO:0000313" key="2">
    <source>
        <dbReference type="EMBL" id="MBA0589572.1"/>
    </source>
</evidence>